<dbReference type="InterPro" id="IPR011989">
    <property type="entry name" value="ARM-like"/>
</dbReference>
<protein>
    <submittedName>
        <fullName evidence="4">Uncharacterized protein</fullName>
    </submittedName>
</protein>
<comment type="similarity">
    <text evidence="1">Belongs to the GDA1/CD39 NTPase family.</text>
</comment>
<dbReference type="GO" id="GO:0016020">
    <property type="term" value="C:membrane"/>
    <property type="evidence" value="ECO:0007669"/>
    <property type="project" value="TreeGrafter"/>
</dbReference>
<name>A0A2P6N3P2_9EUKA</name>
<keyword evidence="5" id="KW-1185">Reference proteome</keyword>
<dbReference type="Gene3D" id="3.30.420.150">
    <property type="entry name" value="Exopolyphosphatase. Domain 2"/>
    <property type="match status" value="1"/>
</dbReference>
<dbReference type="Gene3D" id="1.25.10.10">
    <property type="entry name" value="Leucine-rich Repeat Variant"/>
    <property type="match status" value="1"/>
</dbReference>
<evidence type="ECO:0000313" key="4">
    <source>
        <dbReference type="EMBL" id="PRP78577.1"/>
    </source>
</evidence>
<dbReference type="STRING" id="1890364.A0A2P6N3P2"/>
<evidence type="ECO:0000256" key="1">
    <source>
        <dbReference type="ARBA" id="ARBA00009283"/>
    </source>
</evidence>
<dbReference type="InParanoid" id="A0A2P6N3P2"/>
<dbReference type="Proteomes" id="UP000241769">
    <property type="component" value="Unassembled WGS sequence"/>
</dbReference>
<evidence type="ECO:0000313" key="5">
    <source>
        <dbReference type="Proteomes" id="UP000241769"/>
    </source>
</evidence>
<reference evidence="4 5" key="1">
    <citation type="journal article" date="2018" name="Genome Biol. Evol.">
        <title>Multiple Roots of Fruiting Body Formation in Amoebozoa.</title>
        <authorList>
            <person name="Hillmann F."/>
            <person name="Forbes G."/>
            <person name="Novohradska S."/>
            <person name="Ferling I."/>
            <person name="Riege K."/>
            <person name="Groth M."/>
            <person name="Westermann M."/>
            <person name="Marz M."/>
            <person name="Spaller T."/>
            <person name="Winckler T."/>
            <person name="Schaap P."/>
            <person name="Glockner G."/>
        </authorList>
    </citation>
    <scope>NUCLEOTIDE SEQUENCE [LARGE SCALE GENOMIC DNA]</scope>
    <source>
        <strain evidence="4 5">Jena</strain>
    </source>
</reference>
<dbReference type="EMBL" id="MDYQ01000216">
    <property type="protein sequence ID" value="PRP78577.1"/>
    <property type="molecule type" value="Genomic_DNA"/>
</dbReference>
<keyword evidence="3" id="KW-1133">Transmembrane helix</keyword>
<comment type="caution">
    <text evidence="4">The sequence shown here is derived from an EMBL/GenBank/DDBJ whole genome shotgun (WGS) entry which is preliminary data.</text>
</comment>
<sequence>MLNLINIPSSKKYTVLLLFCTTLPFANNETEQAIRNYLQNSGFRFDDGFLRIVNGSEKAIDQWILINYFNGKLRASETLQSWGVLDLGQNSIYIAYEMEDNGTSVREFIINTTARYVFGNQTKGPGYNSSHEQAEKIIGSGKNPCLRNSTVVNGTLYLLSSWNWTSCLNLTDLVVQTYQLPDIPTNSTYSLTGWMYPVFDELKIENNQTSVPSLEALKNLTISSCNLPIYNQTNGTTNGTVRTAQIENTSSSSYVKSEWFCFDAVYLYSLLVTGFQFDEGANLIAQRNVTKELEIDWTPGEMIREAILPRDNLHCEALRDCALCVSNPFCGFCYRNETCFPHMNTLLLPCFGAPAITHLDQEHCLKAYSIPNIVITTVAGTSILLLLLMLLLSTKTISLLLVLFLYMILWPQLRQRMGSLGFSSCSDPQSCDGLEYLVRCSLLLVSKEPEPQPTMQSETLGHFFIIDFEAADSDRGNQYITLHETNERPLSSTKGDQVIDFTIRDWNTDLTLTLWKTRRLKKDKIIASETLGLSELITGSPFHGGTRGNNASEEPWWKVCVLRGRRKSAGDHVPVRLRTRVNGWPVVYKQLSGGWDDVRACVSSFTMMCDAKEESVREYIRRDILRRMGDLILDRTAEPENRRKLVRLVHLLVHSGNDVLLLLCKEDIISILSDVLRRVEDMDLRKSLMKDTKQFFKYVEHQRTMVECGILDLYIQYTYDSTCPLHIQLSALDIIMQFDGEHEKRMIESGILINFKELIHHEDRQVQARVLAIIQSMAVNHKEELFASGLLWDILHTLIIRDDPLIQLKSLSIVQHFQREIAANEWNQILSCISSLLISDDHRISQSAMDICKLFLNDDQKNRISLGIVNQLIQFLHESPDEQTVTKTMDLLMSMDRDIVLQHSGIDCIKNKLDDGNETIQLKTMDFIESFKDEDHQEKLVSAGVLSNVGLTSVCRAKKTRKERKIENGRMIQVRAYRQKRTAEEEQEEMMEWTCPQCHAIVGLDRIHCTLCGDRRPEQPLILFPSEEEINTALVRSSAVSVMKKESPVEEEKEEEEETAEPVPVAVFIHSLTLRIRAIHLLMAFHPKYQAKMIEEGLFRYIVHHLQGETLFESHHDEMVEGGIMEKLIENITPNNIKVILLVLRNIRGKKTIERRLMREGYQVQMMKRDCVEMLLELQILDTTVTFEINRFIIGFDQTYWREIAQRLKTLTEEVDIQRHTGLTKSGQHYSIRQQANKIVYQLENHGMRVMRYKMTSNDGGEYSRKLRAKNAMRHDFSVYSSLKNERVHISFAYTESHAHPIITHVIMKNPGSTFESPLKTAVVFVSERPISLELVRVYDMYTRDQFADILDKEINGMTAVCHVDMSGDYSFSSSYKELSLTRAYIAPYITISEFPLCRQLKISALLSSVKKNFEVEYIGFLGTEIESEEMNHMSQIIPCEITDVGNHLGVKKRTKKFDHCYDFDKNGLLYWIGTCEGEKPYVNPELLRQVRLSTSHNMYSTDMKIEEIIGRSRGYSCYWGGSAPQYFVLDLKHRRFRCSHFSLRHGYQAANSFIQDWELLGSLDGMNWTVLFKGFKAPFVRAFESKSWPVLDSHDYFKYFKIMQRGNYYMGLQSESTGSPFLCISESQFKQK</sequence>
<dbReference type="GO" id="GO:0017110">
    <property type="term" value="F:nucleoside diphosphate phosphatase activity"/>
    <property type="evidence" value="ECO:0007669"/>
    <property type="project" value="TreeGrafter"/>
</dbReference>
<feature type="transmembrane region" description="Helical" evidence="3">
    <location>
        <begin position="373"/>
        <end position="392"/>
    </location>
</feature>
<gene>
    <name evidence="4" type="ORF">PROFUN_13410</name>
</gene>
<dbReference type="GO" id="GO:0009134">
    <property type="term" value="P:nucleoside diphosphate catabolic process"/>
    <property type="evidence" value="ECO:0007669"/>
    <property type="project" value="TreeGrafter"/>
</dbReference>
<dbReference type="OrthoDB" id="412600at2759"/>
<evidence type="ECO:0000256" key="3">
    <source>
        <dbReference type="SAM" id="Phobius"/>
    </source>
</evidence>
<keyword evidence="2" id="KW-0378">Hydrolase</keyword>
<feature type="transmembrane region" description="Helical" evidence="3">
    <location>
        <begin position="397"/>
        <end position="413"/>
    </location>
</feature>
<keyword evidence="3" id="KW-0812">Transmembrane</keyword>
<dbReference type="InterPro" id="IPR000407">
    <property type="entry name" value="GDA1_CD39_NTPase"/>
</dbReference>
<keyword evidence="3" id="KW-0472">Membrane</keyword>
<organism evidence="4 5">
    <name type="scientific">Planoprotostelium fungivorum</name>
    <dbReference type="NCBI Taxonomy" id="1890364"/>
    <lineage>
        <taxon>Eukaryota</taxon>
        <taxon>Amoebozoa</taxon>
        <taxon>Evosea</taxon>
        <taxon>Variosea</taxon>
        <taxon>Cavosteliida</taxon>
        <taxon>Cavosteliaceae</taxon>
        <taxon>Planoprotostelium</taxon>
    </lineage>
</organism>
<dbReference type="SUPFAM" id="SSF48371">
    <property type="entry name" value="ARM repeat"/>
    <property type="match status" value="1"/>
</dbReference>
<evidence type="ECO:0000256" key="2">
    <source>
        <dbReference type="ARBA" id="ARBA00022801"/>
    </source>
</evidence>
<dbReference type="Pfam" id="PF01150">
    <property type="entry name" value="GDA1_CD39"/>
    <property type="match status" value="1"/>
</dbReference>
<accession>A0A2P6N3P2</accession>
<dbReference type="InterPro" id="IPR016024">
    <property type="entry name" value="ARM-type_fold"/>
</dbReference>
<dbReference type="PANTHER" id="PTHR11782:SF83">
    <property type="entry name" value="GUANOSINE-DIPHOSPHATASE"/>
    <property type="match status" value="1"/>
</dbReference>
<dbReference type="PANTHER" id="PTHR11782">
    <property type="entry name" value="ADENOSINE/GUANOSINE DIPHOSPHATASE"/>
    <property type="match status" value="1"/>
</dbReference>
<proteinExistence type="inferred from homology"/>